<dbReference type="InterPro" id="IPR027417">
    <property type="entry name" value="P-loop_NTPase"/>
</dbReference>
<organism evidence="6 7">
    <name type="scientific">Fistulifera solaris</name>
    <name type="common">Oleaginous diatom</name>
    <dbReference type="NCBI Taxonomy" id="1519565"/>
    <lineage>
        <taxon>Eukaryota</taxon>
        <taxon>Sar</taxon>
        <taxon>Stramenopiles</taxon>
        <taxon>Ochrophyta</taxon>
        <taxon>Bacillariophyta</taxon>
        <taxon>Bacillariophyceae</taxon>
        <taxon>Bacillariophycidae</taxon>
        <taxon>Naviculales</taxon>
        <taxon>Naviculaceae</taxon>
        <taxon>Fistulifera</taxon>
    </lineage>
</organism>
<keyword evidence="7" id="KW-1185">Reference proteome</keyword>
<comment type="caution">
    <text evidence="6">The sequence shown here is derived from an EMBL/GenBank/DDBJ whole genome shotgun (WGS) entry which is preliminary data.</text>
</comment>
<dbReference type="Pfam" id="PF01591">
    <property type="entry name" value="6PF2K"/>
    <property type="match status" value="2"/>
</dbReference>
<dbReference type="InParanoid" id="A0A1Z5J7K2"/>
<dbReference type="InterPro" id="IPR013078">
    <property type="entry name" value="His_Pase_superF_clade-1"/>
</dbReference>
<feature type="domain" description="6-phosphofructo-2-kinase" evidence="5">
    <location>
        <begin position="292"/>
        <end position="420"/>
    </location>
</feature>
<dbReference type="PIRSF" id="PIRSF000709">
    <property type="entry name" value="6PFK_2-Ptase"/>
    <property type="match status" value="1"/>
</dbReference>
<evidence type="ECO:0000259" key="5">
    <source>
        <dbReference type="Pfam" id="PF01591"/>
    </source>
</evidence>
<dbReference type="GO" id="GO:0006000">
    <property type="term" value="P:fructose metabolic process"/>
    <property type="evidence" value="ECO:0007669"/>
    <property type="project" value="InterPro"/>
</dbReference>
<evidence type="ECO:0000256" key="2">
    <source>
        <dbReference type="ARBA" id="ARBA00022840"/>
    </source>
</evidence>
<keyword evidence="3" id="KW-0175">Coiled coil</keyword>
<dbReference type="Gene3D" id="3.40.50.300">
    <property type="entry name" value="P-loop containing nucleotide triphosphate hydrolases"/>
    <property type="match status" value="1"/>
</dbReference>
<keyword evidence="1" id="KW-0547">Nucleotide-binding</keyword>
<dbReference type="EMBL" id="BDSP01000013">
    <property type="protein sequence ID" value="GAX09916.1"/>
    <property type="molecule type" value="Genomic_DNA"/>
</dbReference>
<feature type="coiled-coil region" evidence="3">
    <location>
        <begin position="358"/>
        <end position="385"/>
    </location>
</feature>
<dbReference type="PANTHER" id="PTHR10606:SF49">
    <property type="entry name" value="6-PHOSPHOFRUCTO-2-KINASE DOMAIN-CONTAINING PROTEIN"/>
    <property type="match status" value="1"/>
</dbReference>
<dbReference type="OrthoDB" id="267323at2759"/>
<sequence length="735" mass="82837">MDAAIHHKNLLPPQGVNFDLQQNFIVNLAQTFIFSRKKKKKRIVETMKALTNLIAGTHKRDKHGDSSPDELDIHIKRNTVTISSTVIAADEPSDSCISWDWRANTSRSPPVQEEARTTLESPPLSTKKKDYYAGSAEIATETSLTVTRLEPRRKLTKDSTRLVIALVGLPARGKSFVARKLEAHLQWSGAQCKIFNVGKYRRKAYGETIQKEQREEITERDQKGACNADFFDPSNKKAADLRQKVAEMALRDMLRWLDCEDETDYDDDASYQGEYHRQNTASSYGTTRAYVEHGRIAIFDATNSTDKRRQWILEECTSPEKRVGKQTGVVFVESVCDDQELLDENFRYKVANSPDFEGMSAEEALADLKNRVAKYESSYETIQDDSLSYIKVFNLSTKLLVNHIYGRMAKDLVPALMAWHIGTRPVYLCRPGQTMSGIVTDGEDYVAMNSIDPSDPRFLDMSTKTRRRSMRGDSLGPNGTKFRERLFDFCYQEVREFVAKRASVRDNVFTGTSISGLAISSAPSADGTYSRNDPFPLKLITSTMPRAVDTVRWDDNEFSITQMSNLNPLDKGDFVGKEIDEWKSFDPAWFAKLERDPFGTRFPGGESYHDLIRRLTPVIIDVEQQVVPTLVVSHVSILQCLMAYFRNSPVDKCMSIEVPLHAVIKYTPVRGGGWSETIISLHDNTETMPLVPVLSTGELSAMSGSEHGPIWSDHLTANPCASPSPKPTKPIRFVT</sequence>
<evidence type="ECO:0000256" key="1">
    <source>
        <dbReference type="ARBA" id="ARBA00022741"/>
    </source>
</evidence>
<proteinExistence type="predicted"/>
<dbReference type="GO" id="GO:0006003">
    <property type="term" value="P:fructose 2,6-bisphosphate metabolic process"/>
    <property type="evidence" value="ECO:0007669"/>
    <property type="project" value="InterPro"/>
</dbReference>
<feature type="region of interest" description="Disordered" evidence="4">
    <location>
        <begin position="714"/>
        <end position="735"/>
    </location>
</feature>
<dbReference type="SUPFAM" id="SSF53254">
    <property type="entry name" value="Phosphoglycerate mutase-like"/>
    <property type="match status" value="1"/>
</dbReference>
<dbReference type="GO" id="GO:0003873">
    <property type="term" value="F:6-phosphofructo-2-kinase activity"/>
    <property type="evidence" value="ECO:0007669"/>
    <property type="project" value="InterPro"/>
</dbReference>
<name>A0A1Z5J7K2_FISSO</name>
<feature type="domain" description="6-phosphofructo-2-kinase" evidence="5">
    <location>
        <begin position="158"/>
        <end position="260"/>
    </location>
</feature>
<dbReference type="Gene3D" id="3.40.50.1240">
    <property type="entry name" value="Phosphoglycerate mutase-like"/>
    <property type="match status" value="1"/>
</dbReference>
<evidence type="ECO:0000313" key="7">
    <source>
        <dbReference type="Proteomes" id="UP000198406"/>
    </source>
</evidence>
<accession>A0A1Z5J7K2</accession>
<dbReference type="GO" id="GO:0005524">
    <property type="term" value="F:ATP binding"/>
    <property type="evidence" value="ECO:0007669"/>
    <property type="project" value="UniProtKB-KW"/>
</dbReference>
<feature type="region of interest" description="Disordered" evidence="4">
    <location>
        <begin position="107"/>
        <end position="126"/>
    </location>
</feature>
<evidence type="ECO:0000256" key="4">
    <source>
        <dbReference type="SAM" id="MobiDB-lite"/>
    </source>
</evidence>
<dbReference type="GO" id="GO:0005829">
    <property type="term" value="C:cytosol"/>
    <property type="evidence" value="ECO:0007669"/>
    <property type="project" value="TreeGrafter"/>
</dbReference>
<dbReference type="Proteomes" id="UP000198406">
    <property type="component" value="Unassembled WGS sequence"/>
</dbReference>
<protein>
    <recommendedName>
        <fullName evidence="5">6-phosphofructo-2-kinase domain-containing protein</fullName>
    </recommendedName>
</protein>
<gene>
    <name evidence="6" type="ORF">FisN_11Lh099</name>
</gene>
<reference evidence="6 7" key="1">
    <citation type="journal article" date="2015" name="Plant Cell">
        <title>Oil accumulation by the oleaginous diatom Fistulifera solaris as revealed by the genome and transcriptome.</title>
        <authorList>
            <person name="Tanaka T."/>
            <person name="Maeda Y."/>
            <person name="Veluchamy A."/>
            <person name="Tanaka M."/>
            <person name="Abida H."/>
            <person name="Marechal E."/>
            <person name="Bowler C."/>
            <person name="Muto M."/>
            <person name="Sunaga Y."/>
            <person name="Tanaka M."/>
            <person name="Yoshino T."/>
            <person name="Taniguchi T."/>
            <person name="Fukuda Y."/>
            <person name="Nemoto M."/>
            <person name="Matsumoto M."/>
            <person name="Wong P.S."/>
            <person name="Aburatani S."/>
            <person name="Fujibuchi W."/>
        </authorList>
    </citation>
    <scope>NUCLEOTIDE SEQUENCE [LARGE SCALE GENOMIC DNA]</scope>
    <source>
        <strain evidence="6 7">JPCC DA0580</strain>
    </source>
</reference>
<dbReference type="Pfam" id="PF00300">
    <property type="entry name" value="His_Phos_1"/>
    <property type="match status" value="1"/>
</dbReference>
<keyword evidence="2" id="KW-0067">ATP-binding</keyword>
<dbReference type="InterPro" id="IPR029033">
    <property type="entry name" value="His_PPase_superfam"/>
</dbReference>
<evidence type="ECO:0000256" key="3">
    <source>
        <dbReference type="SAM" id="Coils"/>
    </source>
</evidence>
<evidence type="ECO:0000313" key="6">
    <source>
        <dbReference type="EMBL" id="GAX09916.1"/>
    </source>
</evidence>
<dbReference type="InterPro" id="IPR003094">
    <property type="entry name" value="6Pfruct_kin"/>
</dbReference>
<dbReference type="InterPro" id="IPR013079">
    <property type="entry name" value="6Phosfructo_kin"/>
</dbReference>
<dbReference type="AlphaFoldDB" id="A0A1Z5J7K2"/>
<dbReference type="SUPFAM" id="SSF52540">
    <property type="entry name" value="P-loop containing nucleoside triphosphate hydrolases"/>
    <property type="match status" value="1"/>
</dbReference>
<dbReference type="PANTHER" id="PTHR10606">
    <property type="entry name" value="6-PHOSPHOFRUCTO-2-KINASE/FRUCTOSE-2,6-BISPHOSPHATASE"/>
    <property type="match status" value="1"/>
</dbReference>
<dbReference type="GO" id="GO:0004331">
    <property type="term" value="F:fructose-2,6-bisphosphate 2-phosphatase activity"/>
    <property type="evidence" value="ECO:0007669"/>
    <property type="project" value="TreeGrafter"/>
</dbReference>